<evidence type="ECO:0000313" key="2">
    <source>
        <dbReference type="EMBL" id="EGF92411.1"/>
    </source>
</evidence>
<feature type="region of interest" description="Disordered" evidence="1">
    <location>
        <begin position="206"/>
        <end position="226"/>
    </location>
</feature>
<dbReference type="Proteomes" id="UP000006512">
    <property type="component" value="Unassembled WGS sequence"/>
</dbReference>
<name>F4QG83_9CAUL</name>
<dbReference type="RefSeq" id="WP_006271586.1">
    <property type="nucleotide sequence ID" value="NZ_GL883077.1"/>
</dbReference>
<reference evidence="3" key="1">
    <citation type="submission" date="2011-03" db="EMBL/GenBank/DDBJ databases">
        <title>Draft genome sequence of Brevundimonas diminuta.</title>
        <authorList>
            <person name="Brown P.J.B."/>
            <person name="Buechlein A."/>
            <person name="Hemmerich C."/>
            <person name="Brun Y.V."/>
        </authorList>
    </citation>
    <scope>NUCLEOTIDE SEQUENCE [LARGE SCALE GENOMIC DNA]</scope>
    <source>
        <strain evidence="3">C19</strain>
    </source>
</reference>
<gene>
    <name evidence="2" type="ORF">ABI_08470</name>
</gene>
<proteinExistence type="predicted"/>
<dbReference type="OrthoDB" id="9810174at2"/>
<sequence>MRRTTGTGHVGNMFSAGNPGLGILPTALDPDWLNSVQEEIVTVITDEDGGDEALNPADSGQLLAAIVAMMDRRDAANAAHITQIGETKEFLVEDGWDTEFYAEAIGQTVNRADYPALWALVAASSNLATSGGDKTTHRTKWGPGNGTTTFEFPDMRAVFRRVRKGALSSVAPADGAFKANQNAEHDHNVGAFAGINAGSGYSGEPFEASGLNSNGKTSEEGGDEACPDHTTVYYVIRVK</sequence>
<dbReference type="SUPFAM" id="SSF88874">
    <property type="entry name" value="Receptor-binding domain of short tail fibre protein gp12"/>
    <property type="match status" value="1"/>
</dbReference>
<protein>
    <recommendedName>
        <fullName evidence="4">Tail fiber protein</fullName>
    </recommendedName>
</protein>
<dbReference type="STRING" id="715226.ABI_08470"/>
<evidence type="ECO:0008006" key="4">
    <source>
        <dbReference type="Google" id="ProtNLM"/>
    </source>
</evidence>
<organism evidence="2 3">
    <name type="scientific">Asticcacaulis biprosthecium C19</name>
    <dbReference type="NCBI Taxonomy" id="715226"/>
    <lineage>
        <taxon>Bacteria</taxon>
        <taxon>Pseudomonadati</taxon>
        <taxon>Pseudomonadota</taxon>
        <taxon>Alphaproteobacteria</taxon>
        <taxon>Caulobacterales</taxon>
        <taxon>Caulobacteraceae</taxon>
        <taxon>Asticcacaulis</taxon>
    </lineage>
</organism>
<dbReference type="HOGENOM" id="CLU_1159238_0_0_5"/>
<evidence type="ECO:0000313" key="3">
    <source>
        <dbReference type="Proteomes" id="UP000006512"/>
    </source>
</evidence>
<evidence type="ECO:0000256" key="1">
    <source>
        <dbReference type="SAM" id="MobiDB-lite"/>
    </source>
</evidence>
<dbReference type="EMBL" id="GL883077">
    <property type="protein sequence ID" value="EGF92411.1"/>
    <property type="molecule type" value="Genomic_DNA"/>
</dbReference>
<accession>F4QG83</accession>
<keyword evidence="3" id="KW-1185">Reference proteome</keyword>
<dbReference type="AlphaFoldDB" id="F4QG83"/>